<gene>
    <name evidence="1" type="ORF">LX81_03622</name>
</gene>
<evidence type="ECO:0000313" key="2">
    <source>
        <dbReference type="Proteomes" id="UP000248916"/>
    </source>
</evidence>
<name>A0A2W7N680_9RHOB</name>
<protein>
    <submittedName>
        <fullName evidence="1">Uncharacterized protein</fullName>
    </submittedName>
</protein>
<proteinExistence type="predicted"/>
<dbReference type="Proteomes" id="UP000248916">
    <property type="component" value="Unassembled WGS sequence"/>
</dbReference>
<keyword evidence="2" id="KW-1185">Reference proteome</keyword>
<accession>A0A2W7N680</accession>
<reference evidence="1 2" key="1">
    <citation type="submission" date="2018-06" db="EMBL/GenBank/DDBJ databases">
        <title>Genomic Encyclopedia of Archaeal and Bacterial Type Strains, Phase II (KMG-II): from individual species to whole genera.</title>
        <authorList>
            <person name="Goeker M."/>
        </authorList>
    </citation>
    <scope>NUCLEOTIDE SEQUENCE [LARGE SCALE GENOMIC DNA]</scope>
    <source>
        <strain evidence="1 2">DSM 22009</strain>
    </source>
</reference>
<comment type="caution">
    <text evidence="1">The sequence shown here is derived from an EMBL/GenBank/DDBJ whole genome shotgun (WGS) entry which is preliminary data.</text>
</comment>
<organism evidence="1 2">
    <name type="scientific">Palleronia aestuarii</name>
    <dbReference type="NCBI Taxonomy" id="568105"/>
    <lineage>
        <taxon>Bacteria</taxon>
        <taxon>Pseudomonadati</taxon>
        <taxon>Pseudomonadota</taxon>
        <taxon>Alphaproteobacteria</taxon>
        <taxon>Rhodobacterales</taxon>
        <taxon>Roseobacteraceae</taxon>
        <taxon>Palleronia</taxon>
    </lineage>
</organism>
<dbReference type="AlphaFoldDB" id="A0A2W7N680"/>
<evidence type="ECO:0000313" key="1">
    <source>
        <dbReference type="EMBL" id="PZX12364.1"/>
    </source>
</evidence>
<sequence length="257" mass="28285">MIVPVIVDAFDGGVLDPGLPLSGGLVSVLVHDGSRRHCRGRRRGRSCALRWPFDGLRSRWSVAKRRVGPRSIVMDPPRFDHHARLGEGVKNLAVQKLVAELRVEALAIPVLPRAPRFDERRLRADRCNPVPHGLGDEFRPIARPEEALPRGISHARSPQIAQQVAMTGSQVSTVVFLNHTAEGAQHAITATHSIAPTLLVAIDISKHRHEVLIGVPSKKRRRRMTIMNTLEDSNACLRRSSATTCRFGSASRVKAPP</sequence>
<dbReference type="EMBL" id="QKZL01000024">
    <property type="protein sequence ID" value="PZX12364.1"/>
    <property type="molecule type" value="Genomic_DNA"/>
</dbReference>